<protein>
    <submittedName>
        <fullName evidence="2">Uncharacterized protein</fullName>
    </submittedName>
</protein>
<dbReference type="EMBL" id="VSRR010045816">
    <property type="protein sequence ID" value="MPC77409.1"/>
    <property type="molecule type" value="Genomic_DNA"/>
</dbReference>
<feature type="compositionally biased region" description="Low complexity" evidence="1">
    <location>
        <begin position="68"/>
        <end position="82"/>
    </location>
</feature>
<feature type="compositionally biased region" description="Polar residues" evidence="1">
    <location>
        <begin position="20"/>
        <end position="31"/>
    </location>
</feature>
<organism evidence="2 3">
    <name type="scientific">Portunus trituberculatus</name>
    <name type="common">Swimming crab</name>
    <name type="synonym">Neptunus trituberculatus</name>
    <dbReference type="NCBI Taxonomy" id="210409"/>
    <lineage>
        <taxon>Eukaryota</taxon>
        <taxon>Metazoa</taxon>
        <taxon>Ecdysozoa</taxon>
        <taxon>Arthropoda</taxon>
        <taxon>Crustacea</taxon>
        <taxon>Multicrustacea</taxon>
        <taxon>Malacostraca</taxon>
        <taxon>Eumalacostraca</taxon>
        <taxon>Eucarida</taxon>
        <taxon>Decapoda</taxon>
        <taxon>Pleocyemata</taxon>
        <taxon>Brachyura</taxon>
        <taxon>Eubrachyura</taxon>
        <taxon>Portunoidea</taxon>
        <taxon>Portunidae</taxon>
        <taxon>Portuninae</taxon>
        <taxon>Portunus</taxon>
    </lineage>
</organism>
<evidence type="ECO:0000313" key="2">
    <source>
        <dbReference type="EMBL" id="MPC77409.1"/>
    </source>
</evidence>
<name>A0A5B7I687_PORTR</name>
<evidence type="ECO:0000313" key="3">
    <source>
        <dbReference type="Proteomes" id="UP000324222"/>
    </source>
</evidence>
<proteinExistence type="predicted"/>
<dbReference type="Proteomes" id="UP000324222">
    <property type="component" value="Unassembled WGS sequence"/>
</dbReference>
<comment type="caution">
    <text evidence="2">The sequence shown here is derived from an EMBL/GenBank/DDBJ whole genome shotgun (WGS) entry which is preliminary data.</text>
</comment>
<evidence type="ECO:0000256" key="1">
    <source>
        <dbReference type="SAM" id="MobiDB-lite"/>
    </source>
</evidence>
<keyword evidence="3" id="KW-1185">Reference proteome</keyword>
<sequence length="98" mass="10634">MSGHTPSHHIPGTRNPRVHGQSTTASTNTAHSVLPADAPNQRNRNTGHPHSALGRSIWRPSSYRDTRTSSSPTASTTTITATHENQDKEQIETMSIIV</sequence>
<reference evidence="2 3" key="1">
    <citation type="submission" date="2019-05" db="EMBL/GenBank/DDBJ databases">
        <title>Another draft genome of Portunus trituberculatus and its Hox gene families provides insights of decapod evolution.</title>
        <authorList>
            <person name="Jeong J.-H."/>
            <person name="Song I."/>
            <person name="Kim S."/>
            <person name="Choi T."/>
            <person name="Kim D."/>
            <person name="Ryu S."/>
            <person name="Kim W."/>
        </authorList>
    </citation>
    <scope>NUCLEOTIDE SEQUENCE [LARGE SCALE GENOMIC DNA]</scope>
    <source>
        <tissue evidence="2">Muscle</tissue>
    </source>
</reference>
<dbReference type="AlphaFoldDB" id="A0A5B7I687"/>
<gene>
    <name evidence="2" type="ORF">E2C01_071862</name>
</gene>
<accession>A0A5B7I687</accession>
<feature type="region of interest" description="Disordered" evidence="1">
    <location>
        <begin position="1"/>
        <end position="98"/>
    </location>
</feature>